<feature type="compositionally biased region" description="Pro residues" evidence="5">
    <location>
        <begin position="217"/>
        <end position="226"/>
    </location>
</feature>
<evidence type="ECO:0000313" key="9">
    <source>
        <dbReference type="Proteomes" id="UP001597512"/>
    </source>
</evidence>
<protein>
    <submittedName>
        <fullName evidence="8">OmpA family protein</fullName>
    </submittedName>
</protein>
<keyword evidence="2 4" id="KW-0472">Membrane</keyword>
<dbReference type="PROSITE" id="PS51123">
    <property type="entry name" value="OMPA_2"/>
    <property type="match status" value="1"/>
</dbReference>
<keyword evidence="6" id="KW-0732">Signal</keyword>
<evidence type="ECO:0000256" key="2">
    <source>
        <dbReference type="ARBA" id="ARBA00023136"/>
    </source>
</evidence>
<dbReference type="InterPro" id="IPR036737">
    <property type="entry name" value="OmpA-like_sf"/>
</dbReference>
<feature type="domain" description="OmpA-like" evidence="7">
    <location>
        <begin position="326"/>
        <end position="442"/>
    </location>
</feature>
<evidence type="ECO:0000256" key="4">
    <source>
        <dbReference type="PROSITE-ProRule" id="PRU00473"/>
    </source>
</evidence>
<dbReference type="Proteomes" id="UP001597512">
    <property type="component" value="Unassembled WGS sequence"/>
</dbReference>
<gene>
    <name evidence="8" type="ORF">ACFS25_03505</name>
</gene>
<keyword evidence="3" id="KW-0998">Cell outer membrane</keyword>
<dbReference type="PANTHER" id="PTHR30329">
    <property type="entry name" value="STATOR ELEMENT OF FLAGELLAR MOTOR COMPLEX"/>
    <property type="match status" value="1"/>
</dbReference>
<comment type="caution">
    <text evidence="8">The sequence shown here is derived from an EMBL/GenBank/DDBJ whole genome shotgun (WGS) entry which is preliminary data.</text>
</comment>
<sequence length="442" mass="49473">MNRRLLACLFFLLVAPGLRAQVQFTTESPRVDDVNDDDVTIQRVELTAQYTVIYMKFQARRQGSQGRSWPFSIPMPNGGQGGQVESTNNIGFQPTSRLYVNQGERSYKFIRAENIPLEVRRQVSPGERVDFVAYFERIDPGYTTFDLFECKDGRGFICFNFWGVHIVNPVRKDSYSQRTPRARPQPPVQSKPQQPRYTPRTKPGVGESDTPAESTLPPEPATPVPTQPKGLPAPVTVAINGITRDAKTKQPIVATVTYRLLSGAEASGNDPADSVQSNNPTGKYKIAIDRRGVYAVTATAKGYFSQSDTLATNRVDVVRDFDLAPIEAGAKITLKNIYFNMSKYDLKSESFPELDRLVTVMKSNPTMQIRLEGHTDTVGEFDANVELSRNRVNEVKRYLVEKGISASRVETVGYGPSRPINTNKSLKERPENRRVEMVIVKV</sequence>
<evidence type="ECO:0000256" key="6">
    <source>
        <dbReference type="SAM" id="SignalP"/>
    </source>
</evidence>
<dbReference type="PANTHER" id="PTHR30329:SF21">
    <property type="entry name" value="LIPOPROTEIN YIAD-RELATED"/>
    <property type="match status" value="1"/>
</dbReference>
<evidence type="ECO:0000313" key="8">
    <source>
        <dbReference type="EMBL" id="MFD2932829.1"/>
    </source>
</evidence>
<evidence type="ECO:0000259" key="7">
    <source>
        <dbReference type="PROSITE" id="PS51123"/>
    </source>
</evidence>
<dbReference type="Gene3D" id="2.60.40.1120">
    <property type="entry name" value="Carboxypeptidase-like, regulatory domain"/>
    <property type="match status" value="1"/>
</dbReference>
<dbReference type="InterPro" id="IPR006664">
    <property type="entry name" value="OMP_bac"/>
</dbReference>
<reference evidence="9" key="1">
    <citation type="journal article" date="2019" name="Int. J. Syst. Evol. Microbiol.">
        <title>The Global Catalogue of Microorganisms (GCM) 10K type strain sequencing project: providing services to taxonomists for standard genome sequencing and annotation.</title>
        <authorList>
            <consortium name="The Broad Institute Genomics Platform"/>
            <consortium name="The Broad Institute Genome Sequencing Center for Infectious Disease"/>
            <person name="Wu L."/>
            <person name="Ma J."/>
        </authorList>
    </citation>
    <scope>NUCLEOTIDE SEQUENCE [LARGE SCALE GENOMIC DNA]</scope>
    <source>
        <strain evidence="9">KCTC 52490</strain>
    </source>
</reference>
<evidence type="ECO:0000256" key="3">
    <source>
        <dbReference type="ARBA" id="ARBA00023237"/>
    </source>
</evidence>
<dbReference type="EMBL" id="JBHUOM010000001">
    <property type="protein sequence ID" value="MFD2932829.1"/>
    <property type="molecule type" value="Genomic_DNA"/>
</dbReference>
<dbReference type="InterPro" id="IPR006665">
    <property type="entry name" value="OmpA-like"/>
</dbReference>
<feature type="chain" id="PRO_5045773215" evidence="6">
    <location>
        <begin position="21"/>
        <end position="442"/>
    </location>
</feature>
<dbReference type="Pfam" id="PF00691">
    <property type="entry name" value="OmpA"/>
    <property type="match status" value="1"/>
</dbReference>
<comment type="subcellular location">
    <subcellularLocation>
        <location evidence="1">Cell outer membrane</location>
    </subcellularLocation>
</comment>
<feature type="signal peptide" evidence="6">
    <location>
        <begin position="1"/>
        <end position="20"/>
    </location>
</feature>
<dbReference type="PRINTS" id="PR01021">
    <property type="entry name" value="OMPADOMAIN"/>
</dbReference>
<accession>A0ABW6ABY3</accession>
<feature type="region of interest" description="Disordered" evidence="5">
    <location>
        <begin position="174"/>
        <end position="232"/>
    </location>
</feature>
<keyword evidence="9" id="KW-1185">Reference proteome</keyword>
<dbReference type="RefSeq" id="WP_381497016.1">
    <property type="nucleotide sequence ID" value="NZ_JBHUOM010000001.1"/>
</dbReference>
<dbReference type="SUPFAM" id="SSF103088">
    <property type="entry name" value="OmpA-like"/>
    <property type="match status" value="1"/>
</dbReference>
<organism evidence="8 9">
    <name type="scientific">Spirosoma flavum</name>
    <dbReference type="NCBI Taxonomy" id="2048557"/>
    <lineage>
        <taxon>Bacteria</taxon>
        <taxon>Pseudomonadati</taxon>
        <taxon>Bacteroidota</taxon>
        <taxon>Cytophagia</taxon>
        <taxon>Cytophagales</taxon>
        <taxon>Cytophagaceae</taxon>
        <taxon>Spirosoma</taxon>
    </lineage>
</organism>
<evidence type="ECO:0000256" key="5">
    <source>
        <dbReference type="SAM" id="MobiDB-lite"/>
    </source>
</evidence>
<evidence type="ECO:0000256" key="1">
    <source>
        <dbReference type="ARBA" id="ARBA00004442"/>
    </source>
</evidence>
<dbReference type="InterPro" id="IPR050330">
    <property type="entry name" value="Bact_OuterMem_StrucFunc"/>
</dbReference>
<dbReference type="CDD" id="cd07185">
    <property type="entry name" value="OmpA_C-like"/>
    <property type="match status" value="1"/>
</dbReference>
<proteinExistence type="predicted"/>
<name>A0ABW6ABY3_9BACT</name>
<dbReference type="Gene3D" id="3.30.1330.60">
    <property type="entry name" value="OmpA-like domain"/>
    <property type="match status" value="1"/>
</dbReference>